<keyword evidence="2" id="KW-1133">Transmembrane helix</keyword>
<feature type="region of interest" description="Disordered" evidence="1">
    <location>
        <begin position="44"/>
        <end position="66"/>
    </location>
</feature>
<evidence type="ECO:0000313" key="3">
    <source>
        <dbReference type="EMBL" id="PBK92642.1"/>
    </source>
</evidence>
<organism evidence="3 4">
    <name type="scientific">Armillaria gallica</name>
    <name type="common">Bulbous honey fungus</name>
    <name type="synonym">Armillaria bulbosa</name>
    <dbReference type="NCBI Taxonomy" id="47427"/>
    <lineage>
        <taxon>Eukaryota</taxon>
        <taxon>Fungi</taxon>
        <taxon>Dikarya</taxon>
        <taxon>Basidiomycota</taxon>
        <taxon>Agaricomycotina</taxon>
        <taxon>Agaricomycetes</taxon>
        <taxon>Agaricomycetidae</taxon>
        <taxon>Agaricales</taxon>
        <taxon>Marasmiineae</taxon>
        <taxon>Physalacriaceae</taxon>
        <taxon>Armillaria</taxon>
    </lineage>
</organism>
<sequence>MLQPSSEVTFYFILYVLHVPSLRYLTVFIPFCLKSYLDCGEKNAKDSEASWSTAGTREANNGRGLH</sequence>
<feature type="compositionally biased region" description="Polar residues" evidence="1">
    <location>
        <begin position="49"/>
        <end position="59"/>
    </location>
</feature>
<gene>
    <name evidence="3" type="ORF">ARMGADRAFT_168614</name>
</gene>
<dbReference type="AlphaFoldDB" id="A0A2H3DME1"/>
<dbReference type="EMBL" id="KZ293658">
    <property type="protein sequence ID" value="PBK92642.1"/>
    <property type="molecule type" value="Genomic_DNA"/>
</dbReference>
<dbReference type="InParanoid" id="A0A2H3DME1"/>
<accession>A0A2H3DME1</accession>
<name>A0A2H3DME1_ARMGA</name>
<evidence type="ECO:0000256" key="1">
    <source>
        <dbReference type="SAM" id="MobiDB-lite"/>
    </source>
</evidence>
<feature type="transmembrane region" description="Helical" evidence="2">
    <location>
        <begin position="12"/>
        <end position="33"/>
    </location>
</feature>
<evidence type="ECO:0000313" key="4">
    <source>
        <dbReference type="Proteomes" id="UP000217790"/>
    </source>
</evidence>
<keyword evidence="2" id="KW-0472">Membrane</keyword>
<evidence type="ECO:0000256" key="2">
    <source>
        <dbReference type="SAM" id="Phobius"/>
    </source>
</evidence>
<proteinExistence type="predicted"/>
<reference evidence="4" key="1">
    <citation type="journal article" date="2017" name="Nat. Ecol. Evol.">
        <title>Genome expansion and lineage-specific genetic innovations in the forest pathogenic fungi Armillaria.</title>
        <authorList>
            <person name="Sipos G."/>
            <person name="Prasanna A.N."/>
            <person name="Walter M.C."/>
            <person name="O'Connor E."/>
            <person name="Balint B."/>
            <person name="Krizsan K."/>
            <person name="Kiss B."/>
            <person name="Hess J."/>
            <person name="Varga T."/>
            <person name="Slot J."/>
            <person name="Riley R."/>
            <person name="Boka B."/>
            <person name="Rigling D."/>
            <person name="Barry K."/>
            <person name="Lee J."/>
            <person name="Mihaltcheva S."/>
            <person name="LaButti K."/>
            <person name="Lipzen A."/>
            <person name="Waldron R."/>
            <person name="Moloney N.M."/>
            <person name="Sperisen C."/>
            <person name="Kredics L."/>
            <person name="Vagvoelgyi C."/>
            <person name="Patrignani A."/>
            <person name="Fitzpatrick D."/>
            <person name="Nagy I."/>
            <person name="Doyle S."/>
            <person name="Anderson J.B."/>
            <person name="Grigoriev I.V."/>
            <person name="Gueldener U."/>
            <person name="Muensterkoetter M."/>
            <person name="Nagy L.G."/>
        </authorList>
    </citation>
    <scope>NUCLEOTIDE SEQUENCE [LARGE SCALE GENOMIC DNA]</scope>
    <source>
        <strain evidence="4">Ar21-2</strain>
    </source>
</reference>
<dbReference type="Proteomes" id="UP000217790">
    <property type="component" value="Unassembled WGS sequence"/>
</dbReference>
<protein>
    <submittedName>
        <fullName evidence="3">Uncharacterized protein</fullName>
    </submittedName>
</protein>
<keyword evidence="4" id="KW-1185">Reference proteome</keyword>
<keyword evidence="2" id="KW-0812">Transmembrane</keyword>